<dbReference type="OrthoDB" id="275124at2"/>
<dbReference type="AlphaFoldDB" id="B4VQH8"/>
<dbReference type="STRING" id="118168.MC7420_6279"/>
<accession>B4VQH8</accession>
<dbReference type="RefSeq" id="WP_006100765.1">
    <property type="nucleotide sequence ID" value="NZ_DS989848.1"/>
</dbReference>
<dbReference type="NCBIfam" id="TIGR04474">
    <property type="entry name" value="tcm_partner"/>
    <property type="match status" value="1"/>
</dbReference>
<dbReference type="InterPro" id="IPR031009">
    <property type="entry name" value="Tcm_partner"/>
</dbReference>
<sequence>MSGKQLSLFEEQPEDSNEFFDCKRSWSVAKHRIMLKYIHAFCYSLGGNFNTINYVDGFAGTGKYGSGIGIEDFVKNSNFWQQHKHEFSDIDGSPLIALKYAKLFGEEKRVNFRCFFVENDPSSNEKLSENCEFIDINKDLDYKVYAPQPFDEAFPEIMNNLGNHPTLFFLDAFGVKGFTFDQICSIGNYVKRHKGDLFLLFHNRSVARHAGHYTTNSTNKSSQKASTTFTNNLTALLGDNSDIDWKPKWLELRGQPQAFEKWALEYFKNRMRNQGGFKDVTSFEVKETYSDNRPQYSIVVGSNYPEKAFCEFLNDFIWEENRLLFYQENTTKQIKNFLDREWNNENTIRIKKIRNEVVNVLQDVKPSWLSCKDAITKSILQISELGFLKRTQYYQEILTPLYEAGKLEIRKPGARKLFTLNSEIRLVA</sequence>
<dbReference type="Proteomes" id="UP000003835">
    <property type="component" value="Unassembled WGS sequence"/>
</dbReference>
<organism evidence="1 2">
    <name type="scientific">Coleofasciculus chthonoplastes PCC 7420</name>
    <dbReference type="NCBI Taxonomy" id="118168"/>
    <lineage>
        <taxon>Bacteria</taxon>
        <taxon>Bacillati</taxon>
        <taxon>Cyanobacteriota</taxon>
        <taxon>Cyanophyceae</taxon>
        <taxon>Coleofasciculales</taxon>
        <taxon>Coleofasciculaceae</taxon>
        <taxon>Coleofasciculus</taxon>
    </lineage>
</organism>
<keyword evidence="2" id="KW-1185">Reference proteome</keyword>
<evidence type="ECO:0008006" key="3">
    <source>
        <dbReference type="Google" id="ProtNLM"/>
    </source>
</evidence>
<evidence type="ECO:0000313" key="1">
    <source>
        <dbReference type="EMBL" id="EDX75624.1"/>
    </source>
</evidence>
<dbReference type="eggNOG" id="ENOG5033N5H">
    <property type="taxonomic scope" value="Bacteria"/>
</dbReference>
<gene>
    <name evidence="1" type="ORF">MC7420_6279</name>
</gene>
<dbReference type="EMBL" id="DS989848">
    <property type="protein sequence ID" value="EDX75624.1"/>
    <property type="molecule type" value="Genomic_DNA"/>
</dbReference>
<name>B4VQH8_9CYAN</name>
<dbReference type="HOGENOM" id="CLU_635899_0_0_3"/>
<proteinExistence type="predicted"/>
<evidence type="ECO:0000313" key="2">
    <source>
        <dbReference type="Proteomes" id="UP000003835"/>
    </source>
</evidence>
<reference evidence="1 2" key="1">
    <citation type="submission" date="2008-07" db="EMBL/GenBank/DDBJ databases">
        <authorList>
            <person name="Tandeau de Marsac N."/>
            <person name="Ferriera S."/>
            <person name="Johnson J."/>
            <person name="Kravitz S."/>
            <person name="Beeson K."/>
            <person name="Sutton G."/>
            <person name="Rogers Y.-H."/>
            <person name="Friedman R."/>
            <person name="Frazier M."/>
            <person name="Venter J.C."/>
        </authorList>
    </citation>
    <scope>NUCLEOTIDE SEQUENCE [LARGE SCALE GENOMIC DNA]</scope>
    <source>
        <strain evidence="1 2">PCC 7420</strain>
    </source>
</reference>
<protein>
    <recommendedName>
        <fullName evidence="3">Three-Cys-motif partner protein TcmP</fullName>
    </recommendedName>
</protein>